<feature type="chain" id="PRO_5042856810" evidence="3">
    <location>
        <begin position="20"/>
        <end position="194"/>
    </location>
</feature>
<evidence type="ECO:0000313" key="6">
    <source>
        <dbReference type="Proteomes" id="UP001331761"/>
    </source>
</evidence>
<dbReference type="GO" id="GO:0005764">
    <property type="term" value="C:lysosome"/>
    <property type="evidence" value="ECO:0007669"/>
    <property type="project" value="TreeGrafter"/>
</dbReference>
<proteinExistence type="inferred from homology"/>
<organism evidence="5 6">
    <name type="scientific">Trichostrongylus colubriformis</name>
    <name type="common">Black scour worm</name>
    <dbReference type="NCBI Taxonomy" id="6319"/>
    <lineage>
        <taxon>Eukaryota</taxon>
        <taxon>Metazoa</taxon>
        <taxon>Ecdysozoa</taxon>
        <taxon>Nematoda</taxon>
        <taxon>Chromadorea</taxon>
        <taxon>Rhabditida</taxon>
        <taxon>Rhabditina</taxon>
        <taxon>Rhabditomorpha</taxon>
        <taxon>Strongyloidea</taxon>
        <taxon>Trichostrongylidae</taxon>
        <taxon>Trichostrongylus</taxon>
    </lineage>
</organism>
<dbReference type="Proteomes" id="UP001331761">
    <property type="component" value="Unassembled WGS sequence"/>
</dbReference>
<protein>
    <submittedName>
        <fullName evidence="5">Peptidase A1 domain-containing protein</fullName>
    </submittedName>
</protein>
<dbReference type="InterPro" id="IPR001461">
    <property type="entry name" value="Aspartic_peptidase_A1"/>
</dbReference>
<keyword evidence="2" id="KW-1015">Disulfide bond</keyword>
<dbReference type="CDD" id="cd05471">
    <property type="entry name" value="pepsin_like"/>
    <property type="match status" value="1"/>
</dbReference>
<evidence type="ECO:0000256" key="1">
    <source>
        <dbReference type="ARBA" id="ARBA00007447"/>
    </source>
</evidence>
<comment type="caution">
    <text evidence="5">The sequence shown here is derived from an EMBL/GenBank/DDBJ whole genome shotgun (WGS) entry which is preliminary data.</text>
</comment>
<evidence type="ECO:0000313" key="5">
    <source>
        <dbReference type="EMBL" id="KAK5977365.1"/>
    </source>
</evidence>
<feature type="domain" description="Peptidase A1" evidence="4">
    <location>
        <begin position="74"/>
        <end position="194"/>
    </location>
</feature>
<reference evidence="5 6" key="1">
    <citation type="submission" date="2019-10" db="EMBL/GenBank/DDBJ databases">
        <title>Assembly and Annotation for the nematode Trichostrongylus colubriformis.</title>
        <authorList>
            <person name="Martin J."/>
        </authorList>
    </citation>
    <scope>NUCLEOTIDE SEQUENCE [LARGE SCALE GENOMIC DNA]</scope>
    <source>
        <strain evidence="5">G859</strain>
        <tissue evidence="5">Whole worm</tissue>
    </source>
</reference>
<dbReference type="GO" id="GO:0004190">
    <property type="term" value="F:aspartic-type endopeptidase activity"/>
    <property type="evidence" value="ECO:0007669"/>
    <property type="project" value="InterPro"/>
</dbReference>
<comment type="similarity">
    <text evidence="1">Belongs to the peptidase A1 family.</text>
</comment>
<name>A0AAN8FUY5_TRICO</name>
<evidence type="ECO:0000256" key="3">
    <source>
        <dbReference type="SAM" id="SignalP"/>
    </source>
</evidence>
<sequence length="194" mass="21323">MKSFSMLILLVAMSSLAHSAVHKLGLKYTPSLKMRLYAEGKLEQHLKQKAARMERMTHLDVASTPVIDYDDFAYMAQITLGTPPQTFVVFLDSGSSNLWVPDSTCSEGQSSTCGTYCEQSPYETCLTFCQPECCKHSGNVLAVKNACTSKHSFNQSLSSTYQRQPGSFAMSYQTGDVSGFVGQDTFCVGAHFSF</sequence>
<dbReference type="EMBL" id="WIXE01010696">
    <property type="protein sequence ID" value="KAK5977365.1"/>
    <property type="molecule type" value="Genomic_DNA"/>
</dbReference>
<dbReference type="InterPro" id="IPR033121">
    <property type="entry name" value="PEPTIDASE_A1"/>
</dbReference>
<feature type="disulfide bond" evidence="2">
    <location>
        <begin position="105"/>
        <end position="147"/>
    </location>
</feature>
<dbReference type="SUPFAM" id="SSF50630">
    <property type="entry name" value="Acid proteases"/>
    <property type="match status" value="1"/>
</dbReference>
<keyword evidence="3" id="KW-0732">Signal</keyword>
<accession>A0AAN8FUY5</accession>
<evidence type="ECO:0000256" key="2">
    <source>
        <dbReference type="PIRSR" id="PIRSR601461-2"/>
    </source>
</evidence>
<keyword evidence="6" id="KW-1185">Reference proteome</keyword>
<feature type="signal peptide" evidence="3">
    <location>
        <begin position="1"/>
        <end position="19"/>
    </location>
</feature>
<dbReference type="PANTHER" id="PTHR47966">
    <property type="entry name" value="BETA-SITE APP-CLEAVING ENZYME, ISOFORM A-RELATED"/>
    <property type="match status" value="1"/>
</dbReference>
<evidence type="ECO:0000259" key="4">
    <source>
        <dbReference type="PROSITE" id="PS51767"/>
    </source>
</evidence>
<dbReference type="PROSITE" id="PS51767">
    <property type="entry name" value="PEPTIDASE_A1"/>
    <property type="match status" value="1"/>
</dbReference>
<dbReference type="GO" id="GO:0006508">
    <property type="term" value="P:proteolysis"/>
    <property type="evidence" value="ECO:0007669"/>
    <property type="project" value="InterPro"/>
</dbReference>
<dbReference type="InterPro" id="IPR034164">
    <property type="entry name" value="Pepsin-like_dom"/>
</dbReference>
<gene>
    <name evidence="5" type="ORF">GCK32_003749</name>
</gene>
<dbReference type="Pfam" id="PF00026">
    <property type="entry name" value="Asp"/>
    <property type="match status" value="1"/>
</dbReference>
<dbReference type="InterPro" id="IPR021109">
    <property type="entry name" value="Peptidase_aspartic_dom_sf"/>
</dbReference>
<dbReference type="PANTHER" id="PTHR47966:SF5">
    <property type="entry name" value="ASPARTIC PROTEASE 10"/>
    <property type="match status" value="1"/>
</dbReference>
<dbReference type="Gene3D" id="2.40.70.10">
    <property type="entry name" value="Acid Proteases"/>
    <property type="match status" value="1"/>
</dbReference>
<dbReference type="AlphaFoldDB" id="A0AAN8FUY5"/>